<evidence type="ECO:0000313" key="1">
    <source>
        <dbReference type="EMBL" id="MRX73800.1"/>
    </source>
</evidence>
<keyword evidence="2" id="KW-1185">Reference proteome</keyword>
<sequence length="246" mass="27467">MVFYTTKNINNKYVEHVSASIRNSSLFQTASIHIKGYDISSSKEQYVEELLRLNPGEAVTKNYYGHSGKYLFEFTVDGHDKNSVEIVLRGKNAAGECVAENLLAAKENIAHHHNSSGQARSTLIPEGGVPVTLSSLPVTVTHGGQHVLLEGTFFTQILVPDVDSFAYGVQYSLYRDGTFLTTLVQNRAYSRRAYTPYMYYEHAKLEFNDVPGEPGEYLYTLAAVEVSRNAVVSAEVDHRLEVTLKY</sequence>
<dbReference type="EMBL" id="WKKI01000046">
    <property type="protein sequence ID" value="MRX73800.1"/>
    <property type="molecule type" value="Genomic_DNA"/>
</dbReference>
<dbReference type="AlphaFoldDB" id="A0A7X2J1U2"/>
<name>A0A7X2J1U2_9BACI</name>
<reference evidence="1 2" key="1">
    <citation type="submission" date="2019-11" db="EMBL/GenBank/DDBJ databases">
        <title>Bacillus lacus genome.</title>
        <authorList>
            <person name="Allen C.J."/>
            <person name="Newman J.D."/>
        </authorList>
    </citation>
    <scope>NUCLEOTIDE SEQUENCE [LARGE SCALE GENOMIC DNA]</scope>
    <source>
        <strain evidence="1 2">KCTC 33946</strain>
    </source>
</reference>
<protein>
    <submittedName>
        <fullName evidence="1">Uncharacterized protein</fullName>
    </submittedName>
</protein>
<proteinExistence type="predicted"/>
<dbReference type="RefSeq" id="WP_170289445.1">
    <property type="nucleotide sequence ID" value="NZ_WKKI01000046.1"/>
</dbReference>
<accession>A0A7X2J1U2</accession>
<evidence type="ECO:0000313" key="2">
    <source>
        <dbReference type="Proteomes" id="UP000448867"/>
    </source>
</evidence>
<comment type="caution">
    <text evidence="1">The sequence shown here is derived from an EMBL/GenBank/DDBJ whole genome shotgun (WGS) entry which is preliminary data.</text>
</comment>
<dbReference type="Proteomes" id="UP000448867">
    <property type="component" value="Unassembled WGS sequence"/>
</dbReference>
<gene>
    <name evidence="1" type="ORF">GJU40_16785</name>
</gene>
<organism evidence="1 2">
    <name type="scientific">Metabacillus lacus</name>
    <dbReference type="NCBI Taxonomy" id="1983721"/>
    <lineage>
        <taxon>Bacteria</taxon>
        <taxon>Bacillati</taxon>
        <taxon>Bacillota</taxon>
        <taxon>Bacilli</taxon>
        <taxon>Bacillales</taxon>
        <taxon>Bacillaceae</taxon>
        <taxon>Metabacillus</taxon>
    </lineage>
</organism>